<organism evidence="2 3">
    <name type="scientific">Kwoniella shivajii</name>
    <dbReference type="NCBI Taxonomy" id="564305"/>
    <lineage>
        <taxon>Eukaryota</taxon>
        <taxon>Fungi</taxon>
        <taxon>Dikarya</taxon>
        <taxon>Basidiomycota</taxon>
        <taxon>Agaricomycotina</taxon>
        <taxon>Tremellomycetes</taxon>
        <taxon>Tremellales</taxon>
        <taxon>Cryptococcaceae</taxon>
        <taxon>Kwoniella</taxon>
    </lineage>
</organism>
<dbReference type="RefSeq" id="XP_062795365.1">
    <property type="nucleotide sequence ID" value="XM_062939314.1"/>
</dbReference>
<evidence type="ECO:0008006" key="4">
    <source>
        <dbReference type="Google" id="ProtNLM"/>
    </source>
</evidence>
<dbReference type="GeneID" id="87959754"/>
<keyword evidence="3" id="KW-1185">Reference proteome</keyword>
<feature type="compositionally biased region" description="Polar residues" evidence="1">
    <location>
        <begin position="94"/>
        <end position="109"/>
    </location>
</feature>
<dbReference type="EMBL" id="CP141891">
    <property type="protein sequence ID" value="WRT70626.1"/>
    <property type="molecule type" value="Genomic_DNA"/>
</dbReference>
<feature type="region of interest" description="Disordered" evidence="1">
    <location>
        <begin position="89"/>
        <end position="192"/>
    </location>
</feature>
<reference evidence="2 3" key="1">
    <citation type="submission" date="2024-01" db="EMBL/GenBank/DDBJ databases">
        <title>Comparative genomics of Cryptococcus and Kwoniella reveals pathogenesis evolution and contrasting modes of karyotype evolution via chromosome fusion or intercentromeric recombination.</title>
        <authorList>
            <person name="Coelho M.A."/>
            <person name="David-Palma M."/>
            <person name="Shea T."/>
            <person name="Bowers K."/>
            <person name="McGinley-Smith S."/>
            <person name="Mohammad A.W."/>
            <person name="Gnirke A."/>
            <person name="Yurkov A.M."/>
            <person name="Nowrousian M."/>
            <person name="Sun S."/>
            <person name="Cuomo C.A."/>
            <person name="Heitman J."/>
        </authorList>
    </citation>
    <scope>NUCLEOTIDE SEQUENCE [LARGE SCALE GENOMIC DNA]</scope>
    <source>
        <strain evidence="2">CBS 11374</strain>
    </source>
</reference>
<evidence type="ECO:0000256" key="1">
    <source>
        <dbReference type="SAM" id="MobiDB-lite"/>
    </source>
</evidence>
<evidence type="ECO:0000313" key="2">
    <source>
        <dbReference type="EMBL" id="WRT70626.1"/>
    </source>
</evidence>
<feature type="compositionally biased region" description="Basic and acidic residues" evidence="1">
    <location>
        <begin position="267"/>
        <end position="281"/>
    </location>
</feature>
<feature type="region of interest" description="Disordered" evidence="1">
    <location>
        <begin position="1"/>
        <end position="53"/>
    </location>
</feature>
<proteinExistence type="predicted"/>
<gene>
    <name evidence="2" type="ORF">IL334_007624</name>
</gene>
<feature type="compositionally biased region" description="Polar residues" evidence="1">
    <location>
        <begin position="131"/>
        <end position="147"/>
    </location>
</feature>
<feature type="compositionally biased region" description="Basic and acidic residues" evidence="1">
    <location>
        <begin position="244"/>
        <end position="256"/>
    </location>
</feature>
<feature type="region of interest" description="Disordered" evidence="1">
    <location>
        <begin position="213"/>
        <end position="281"/>
    </location>
</feature>
<feature type="compositionally biased region" description="Basic residues" evidence="1">
    <location>
        <begin position="257"/>
        <end position="266"/>
    </location>
</feature>
<protein>
    <recommendedName>
        <fullName evidence="4">BZIP domain-containing protein</fullName>
    </recommendedName>
</protein>
<feature type="compositionally biased region" description="Basic and acidic residues" evidence="1">
    <location>
        <begin position="165"/>
        <end position="191"/>
    </location>
</feature>
<feature type="compositionally biased region" description="Polar residues" evidence="1">
    <location>
        <begin position="1"/>
        <end position="10"/>
    </location>
</feature>
<evidence type="ECO:0000313" key="3">
    <source>
        <dbReference type="Proteomes" id="UP001329825"/>
    </source>
</evidence>
<accession>A0ABZ1DCB3</accession>
<name>A0ABZ1DCB3_9TREE</name>
<dbReference type="Proteomes" id="UP001329825">
    <property type="component" value="Chromosome 11"/>
</dbReference>
<sequence>MSKGNATCQFETDGGDPSSTVLPSPYFESMSDDSPLDPITSPESGGSIYQYLGPLRSPSEDLAELFTPNTPRTLVGRFDVAPPPSALALVDDWNGSTKVTKSSTDNSNVPPDHPNNVLTAAGADSEIITEPRTSNGEGPTASDQSVDGSFPSGLSPLKYYWPVGKEGEHSRSENTARKKSTDQQKRVKEMCSRLPLAVQPQYQLPYEYSDWADETKSRDKNNSFNTEPASTKPERKKRVPMEFPDWRLIEDPDQQRKQKRRANNARRARESRERQKARREQITMDLATLDSQHKRMSAHLASLNKLQERLTLSENSSTIDGV</sequence>